<reference evidence="2 3" key="1">
    <citation type="submission" date="2018-08" db="EMBL/GenBank/DDBJ databases">
        <title>Mucilaginibacter sp. MYSH2.</title>
        <authorList>
            <person name="Seo T."/>
        </authorList>
    </citation>
    <scope>NUCLEOTIDE SEQUENCE [LARGE SCALE GENOMIC DNA]</scope>
    <source>
        <strain evidence="2 3">MYSH2</strain>
    </source>
</reference>
<accession>A0A372NQC3</accession>
<feature type="signal peptide" evidence="1">
    <location>
        <begin position="1"/>
        <end position="19"/>
    </location>
</feature>
<dbReference type="Proteomes" id="UP000264217">
    <property type="component" value="Unassembled WGS sequence"/>
</dbReference>
<dbReference type="RefSeq" id="WP_117393052.1">
    <property type="nucleotide sequence ID" value="NZ_QWDC01000003.1"/>
</dbReference>
<dbReference type="EMBL" id="QWDC01000003">
    <property type="protein sequence ID" value="RFZ90850.1"/>
    <property type="molecule type" value="Genomic_DNA"/>
</dbReference>
<dbReference type="OrthoDB" id="758474at2"/>
<keyword evidence="1" id="KW-0732">Signal</keyword>
<name>A0A372NQC3_9SPHI</name>
<evidence type="ECO:0000256" key="1">
    <source>
        <dbReference type="SAM" id="SignalP"/>
    </source>
</evidence>
<sequence>MRKILLIICILSVTLSARAQLFGKHYDEGAYYDLDNVKHTGLISWSPPAKSIFGGNGDQIYFKPEKKAEKIKLTNSQIKSFLVKKDSVTLDSFVVSANKEVAYSPFLQVVLNNAEIKLYSFLQTASAGGGMYGGASGAMMMQPYRSWGITDYYYGSNPNDVVKLTKKNFAEVMSKIMADKPLVVESINNKKMRLGLGKMDDVLFFYKNGYLPPPPPTENIDQTVAP</sequence>
<evidence type="ECO:0000313" key="2">
    <source>
        <dbReference type="EMBL" id="RFZ90850.1"/>
    </source>
</evidence>
<keyword evidence="3" id="KW-1185">Reference proteome</keyword>
<dbReference type="AlphaFoldDB" id="A0A372NQC3"/>
<protein>
    <submittedName>
        <fullName evidence="2">Uncharacterized protein</fullName>
    </submittedName>
</protein>
<proteinExistence type="predicted"/>
<gene>
    <name evidence="2" type="ORF">D0C36_18035</name>
</gene>
<comment type="caution">
    <text evidence="2">The sequence shown here is derived from an EMBL/GenBank/DDBJ whole genome shotgun (WGS) entry which is preliminary data.</text>
</comment>
<organism evidence="2 3">
    <name type="scientific">Mucilaginibacter conchicola</name>
    <dbReference type="NCBI Taxonomy" id="2303333"/>
    <lineage>
        <taxon>Bacteria</taxon>
        <taxon>Pseudomonadati</taxon>
        <taxon>Bacteroidota</taxon>
        <taxon>Sphingobacteriia</taxon>
        <taxon>Sphingobacteriales</taxon>
        <taxon>Sphingobacteriaceae</taxon>
        <taxon>Mucilaginibacter</taxon>
    </lineage>
</organism>
<evidence type="ECO:0000313" key="3">
    <source>
        <dbReference type="Proteomes" id="UP000264217"/>
    </source>
</evidence>
<feature type="chain" id="PRO_5016639687" evidence="1">
    <location>
        <begin position="20"/>
        <end position="226"/>
    </location>
</feature>